<gene>
    <name evidence="4" type="ORF">C7451_10351</name>
</gene>
<dbReference type="Proteomes" id="UP000248014">
    <property type="component" value="Unassembled WGS sequence"/>
</dbReference>
<dbReference type="PANTHER" id="PTHR24321:SF15">
    <property type="entry name" value="OXIDOREDUCTASE UCPA"/>
    <property type="match status" value="1"/>
</dbReference>
<evidence type="ECO:0000313" key="5">
    <source>
        <dbReference type="Proteomes" id="UP000248014"/>
    </source>
</evidence>
<protein>
    <submittedName>
        <fullName evidence="4">3alpha(Or 20beta)-hydroxysteroid dehydrogenase</fullName>
    </submittedName>
</protein>
<dbReference type="InterPro" id="IPR020904">
    <property type="entry name" value="Sc_DH/Rdtase_CS"/>
</dbReference>
<dbReference type="Gene3D" id="3.40.50.720">
    <property type="entry name" value="NAD(P)-binding Rossmann-like Domain"/>
    <property type="match status" value="1"/>
</dbReference>
<dbReference type="RefSeq" id="WP_110297774.1">
    <property type="nucleotide sequence ID" value="NZ_QJJM01000003.1"/>
</dbReference>
<dbReference type="SUPFAM" id="SSF51735">
    <property type="entry name" value="NAD(P)-binding Rossmann-fold domains"/>
    <property type="match status" value="1"/>
</dbReference>
<keyword evidence="5" id="KW-1185">Reference proteome</keyword>
<reference evidence="4 5" key="1">
    <citation type="submission" date="2018-05" db="EMBL/GenBank/DDBJ databases">
        <title>Genomic Encyclopedia of Type Strains, Phase IV (KMG-IV): sequencing the most valuable type-strain genomes for metagenomic binning, comparative biology and taxonomic classification.</title>
        <authorList>
            <person name="Goeker M."/>
        </authorList>
    </citation>
    <scope>NUCLEOTIDE SEQUENCE [LARGE SCALE GENOMIC DNA]</scope>
    <source>
        <strain evidence="4 5">DSM 3183</strain>
    </source>
</reference>
<dbReference type="PRINTS" id="PR00081">
    <property type="entry name" value="GDHRDH"/>
</dbReference>
<dbReference type="PRINTS" id="PR00080">
    <property type="entry name" value="SDRFAMILY"/>
</dbReference>
<dbReference type="AlphaFoldDB" id="A0A2V3V847"/>
<dbReference type="Pfam" id="PF13561">
    <property type="entry name" value="adh_short_C2"/>
    <property type="match status" value="1"/>
</dbReference>
<dbReference type="InterPro" id="IPR057326">
    <property type="entry name" value="KR_dom"/>
</dbReference>
<dbReference type="PROSITE" id="PS00061">
    <property type="entry name" value="ADH_SHORT"/>
    <property type="match status" value="1"/>
</dbReference>
<accession>A0A2V3V847</accession>
<dbReference type="InterPro" id="IPR036291">
    <property type="entry name" value="NAD(P)-bd_dom_sf"/>
</dbReference>
<dbReference type="FunFam" id="3.40.50.720:FF:000084">
    <property type="entry name" value="Short-chain dehydrogenase reductase"/>
    <property type="match status" value="1"/>
</dbReference>
<organism evidence="4 5">
    <name type="scientific">Blastomonas natatoria</name>
    <dbReference type="NCBI Taxonomy" id="34015"/>
    <lineage>
        <taxon>Bacteria</taxon>
        <taxon>Pseudomonadati</taxon>
        <taxon>Pseudomonadota</taxon>
        <taxon>Alphaproteobacteria</taxon>
        <taxon>Sphingomonadales</taxon>
        <taxon>Sphingomonadaceae</taxon>
        <taxon>Blastomonas</taxon>
    </lineage>
</organism>
<evidence type="ECO:0000256" key="2">
    <source>
        <dbReference type="ARBA" id="ARBA00023002"/>
    </source>
</evidence>
<comment type="similarity">
    <text evidence="1">Belongs to the short-chain dehydrogenases/reductases (SDR) family.</text>
</comment>
<dbReference type="GO" id="GO:0016491">
    <property type="term" value="F:oxidoreductase activity"/>
    <property type="evidence" value="ECO:0007669"/>
    <property type="project" value="UniProtKB-KW"/>
</dbReference>
<dbReference type="EMBL" id="QJJM01000003">
    <property type="protein sequence ID" value="PXW77946.1"/>
    <property type="molecule type" value="Genomic_DNA"/>
</dbReference>
<proteinExistence type="inferred from homology"/>
<dbReference type="InterPro" id="IPR002347">
    <property type="entry name" value="SDR_fam"/>
</dbReference>
<name>A0A2V3V847_9SPHN</name>
<comment type="caution">
    <text evidence="4">The sequence shown here is derived from an EMBL/GenBank/DDBJ whole genome shotgun (WGS) entry which is preliminary data.</text>
</comment>
<dbReference type="PANTHER" id="PTHR24321">
    <property type="entry name" value="DEHYDROGENASES, SHORT CHAIN"/>
    <property type="match status" value="1"/>
</dbReference>
<dbReference type="OrthoDB" id="5457012at2"/>
<evidence type="ECO:0000256" key="1">
    <source>
        <dbReference type="ARBA" id="ARBA00006484"/>
    </source>
</evidence>
<evidence type="ECO:0000259" key="3">
    <source>
        <dbReference type="SMART" id="SM00822"/>
    </source>
</evidence>
<keyword evidence="2" id="KW-0560">Oxidoreductase</keyword>
<dbReference type="SMART" id="SM00822">
    <property type="entry name" value="PKS_KR"/>
    <property type="match status" value="1"/>
</dbReference>
<sequence length="256" mass="26459">MAMMQGKVALISGGAEGIGGATGRRIVEEGGCVVLGDVQFDKAKALASELGERAMAVSLDVRDLGQWQAAVQAAQATFGKLTHLVNVAGISEPGSVVDVDLDSWSRTIDINLNGTFNGCRVAIPAMAAAKEPGAIVNIGSMLALRVGSGFAAYCASKAAVTALTKTIALDCAEKGLPIRANTVHPGAIRTPMFERYLEALPGTADEVEAMFAANHPMGRVGEAHEVVNAIVFLLSDQASFTTGVDFTVDGGGHFRS</sequence>
<feature type="domain" description="Ketoreductase" evidence="3">
    <location>
        <begin position="7"/>
        <end position="191"/>
    </location>
</feature>
<evidence type="ECO:0000313" key="4">
    <source>
        <dbReference type="EMBL" id="PXW77946.1"/>
    </source>
</evidence>